<dbReference type="Pfam" id="PF10075">
    <property type="entry name" value="CSN8_PSD8_EIF3K"/>
    <property type="match status" value="1"/>
</dbReference>
<dbReference type="Gene3D" id="1.25.40.990">
    <property type="match status" value="1"/>
</dbReference>
<evidence type="ECO:0000256" key="2">
    <source>
        <dbReference type="ARBA" id="ARBA00022942"/>
    </source>
</evidence>
<accession>A0A368RYW0</accession>
<gene>
    <name evidence="4" type="ORF">SETIT_7G233000v2</name>
</gene>
<proteinExistence type="inferred from homology"/>
<reference evidence="4" key="2">
    <citation type="submission" date="2015-07" db="EMBL/GenBank/DDBJ databases">
        <authorList>
            <person name="Noorani M."/>
        </authorList>
    </citation>
    <scope>NUCLEOTIDE SEQUENCE</scope>
    <source>
        <strain evidence="4">Yugu1</strain>
    </source>
</reference>
<organism evidence="4">
    <name type="scientific">Setaria italica</name>
    <name type="common">Foxtail millet</name>
    <name type="synonym">Panicum italicum</name>
    <dbReference type="NCBI Taxonomy" id="4555"/>
    <lineage>
        <taxon>Eukaryota</taxon>
        <taxon>Viridiplantae</taxon>
        <taxon>Streptophyta</taxon>
        <taxon>Embryophyta</taxon>
        <taxon>Tracheophyta</taxon>
        <taxon>Spermatophyta</taxon>
        <taxon>Magnoliopsida</taxon>
        <taxon>Liliopsida</taxon>
        <taxon>Poales</taxon>
        <taxon>Poaceae</taxon>
        <taxon>PACMAD clade</taxon>
        <taxon>Panicoideae</taxon>
        <taxon>Panicodae</taxon>
        <taxon>Paniceae</taxon>
        <taxon>Cenchrinae</taxon>
        <taxon>Setaria</taxon>
    </lineage>
</organism>
<name>A0A368RYW0_SETIT</name>
<dbReference type="EMBL" id="CM003534">
    <property type="protein sequence ID" value="RCV35345.1"/>
    <property type="molecule type" value="Genomic_DNA"/>
</dbReference>
<dbReference type="InterPro" id="IPR000717">
    <property type="entry name" value="PCI_dom"/>
</dbReference>
<keyword evidence="2" id="KW-0647">Proteasome</keyword>
<dbReference type="InterPro" id="IPR033464">
    <property type="entry name" value="CSN8_PSD8_EIF3K"/>
</dbReference>
<protein>
    <recommendedName>
        <fullName evidence="3">PCI domain-containing protein</fullName>
    </recommendedName>
</protein>
<dbReference type="AlphaFoldDB" id="A0A368RYW0"/>
<evidence type="ECO:0000259" key="3">
    <source>
        <dbReference type="PROSITE" id="PS50250"/>
    </source>
</evidence>
<reference evidence="4" key="1">
    <citation type="journal article" date="2012" name="Nat. Biotechnol.">
        <title>Reference genome sequence of the model plant Setaria.</title>
        <authorList>
            <person name="Bennetzen J.L."/>
            <person name="Schmutz J."/>
            <person name="Wang H."/>
            <person name="Percifield R."/>
            <person name="Hawkins J."/>
            <person name="Pontaroli A.C."/>
            <person name="Estep M."/>
            <person name="Feng L."/>
            <person name="Vaughn J.N."/>
            <person name="Grimwood J."/>
            <person name="Jenkins J."/>
            <person name="Barry K."/>
            <person name="Lindquist E."/>
            <person name="Hellsten U."/>
            <person name="Deshpande S."/>
            <person name="Wang X."/>
            <person name="Wu X."/>
            <person name="Mitros T."/>
            <person name="Triplett J."/>
            <person name="Yang X."/>
            <person name="Ye C.Y."/>
            <person name="Mauro-Herrera M."/>
            <person name="Wang L."/>
            <person name="Li P."/>
            <person name="Sharma M."/>
            <person name="Sharma R."/>
            <person name="Ronald P.C."/>
            <person name="Panaud O."/>
            <person name="Kellogg E.A."/>
            <person name="Brutnell T.P."/>
            <person name="Doust A.N."/>
            <person name="Tuskan G.A."/>
            <person name="Rokhsar D."/>
            <person name="Devos K.M."/>
        </authorList>
    </citation>
    <scope>NUCLEOTIDE SEQUENCE [LARGE SCALE GENOMIC DNA]</scope>
    <source>
        <strain evidence="4">Yugu1</strain>
    </source>
</reference>
<dbReference type="PROSITE" id="PS50250">
    <property type="entry name" value="PCI"/>
    <property type="match status" value="1"/>
</dbReference>
<evidence type="ECO:0000313" key="4">
    <source>
        <dbReference type="EMBL" id="RCV35345.1"/>
    </source>
</evidence>
<feature type="domain" description="PCI" evidence="3">
    <location>
        <begin position="88"/>
        <end position="260"/>
    </location>
</feature>
<dbReference type="InterPro" id="IPR006746">
    <property type="entry name" value="26S_Psome_Rpn12"/>
</dbReference>
<dbReference type="PANTHER" id="PTHR12387">
    <property type="entry name" value="26S PROTEASOME NON-ATPASE REGULATORY SUBUNIT 8"/>
    <property type="match status" value="1"/>
</dbReference>
<dbReference type="GO" id="GO:0006508">
    <property type="term" value="P:proteolysis"/>
    <property type="evidence" value="ECO:0007669"/>
    <property type="project" value="InterPro"/>
</dbReference>
<dbReference type="OrthoDB" id="605775at2759"/>
<dbReference type="STRING" id="4555.A0A368RYW0"/>
<dbReference type="KEGG" id="sita:101769553"/>
<dbReference type="FunFam" id="1.25.40.990:FF:000001">
    <property type="entry name" value="26S proteasome non-ATPase regulatory subunit"/>
    <property type="match status" value="1"/>
</dbReference>
<comment type="similarity">
    <text evidence="1">Belongs to the proteasome subunit S14 family.</text>
</comment>
<dbReference type="PANTHER" id="PTHR12387:SF4">
    <property type="entry name" value="PCI DOMAIN-CONTAINING PROTEIN"/>
    <property type="match status" value="1"/>
</dbReference>
<evidence type="ECO:0000256" key="1">
    <source>
        <dbReference type="ARBA" id="ARBA00009627"/>
    </source>
</evidence>
<sequence>MKRDAASQSMDSELGEATCKLAWLNFACARGDIDSCVALLSELKVLLTRLPSLPPSFEKTPNAVKELKIARAIYENAVILSLKIKDRGALERSLCQLKEFYISTCGIIAPSPNEYPFLGLNLLRLLAENRIAEFHTELELLPLEALNHPCIKYATELEQSFMEGAYNRFFNARQAVPHETYVYLMDLLAETVRDEVAECSVDAYDYLPISVAKKMLMFRSDQELLEYISEEQPEWEIKDCSVHFDMAKPKSHMNLPSFELFKQALCYAREVEHIV</sequence>
<dbReference type="GO" id="GO:0005838">
    <property type="term" value="C:proteasome regulatory particle"/>
    <property type="evidence" value="ECO:0007669"/>
    <property type="project" value="InterPro"/>
</dbReference>